<evidence type="ECO:0000313" key="1">
    <source>
        <dbReference type="EMBL" id="KUG14339.1"/>
    </source>
</evidence>
<gene>
    <name evidence="1" type="ORF">ASZ90_016032</name>
</gene>
<dbReference type="AlphaFoldDB" id="A0A0W8F1V6"/>
<protein>
    <submittedName>
        <fullName evidence="1">Uncharacterized protein</fullName>
    </submittedName>
</protein>
<dbReference type="EMBL" id="LNQE01001670">
    <property type="protein sequence ID" value="KUG14339.1"/>
    <property type="molecule type" value="Genomic_DNA"/>
</dbReference>
<comment type="caution">
    <text evidence="1">The sequence shown here is derived from an EMBL/GenBank/DDBJ whole genome shotgun (WGS) entry which is preliminary data.</text>
</comment>
<proteinExistence type="predicted"/>
<organism evidence="1">
    <name type="scientific">hydrocarbon metagenome</name>
    <dbReference type="NCBI Taxonomy" id="938273"/>
    <lineage>
        <taxon>unclassified sequences</taxon>
        <taxon>metagenomes</taxon>
        <taxon>ecological metagenomes</taxon>
    </lineage>
</organism>
<sequence length="67" mass="7143">MKKTFPCTTFSVPAGKSGPVVAPTRDCDRLHGQRPAPGSPPSHPCIGHILACNERIIYMISGNSLPE</sequence>
<accession>A0A0W8F1V6</accession>
<reference evidence="1" key="1">
    <citation type="journal article" date="2015" name="Proc. Natl. Acad. Sci. U.S.A.">
        <title>Networks of energetic and metabolic interactions define dynamics in microbial communities.</title>
        <authorList>
            <person name="Embree M."/>
            <person name="Liu J.K."/>
            <person name="Al-Bassam M.M."/>
            <person name="Zengler K."/>
        </authorList>
    </citation>
    <scope>NUCLEOTIDE SEQUENCE</scope>
</reference>
<name>A0A0W8F1V6_9ZZZZ</name>